<protein>
    <submittedName>
        <fullName evidence="4">Acid-shock protein</fullName>
    </submittedName>
</protein>
<evidence type="ECO:0000313" key="4">
    <source>
        <dbReference type="EMBL" id="EMR4588944.1"/>
    </source>
</evidence>
<feature type="compositionally biased region" description="Polar residues" evidence="1">
    <location>
        <begin position="57"/>
        <end position="66"/>
    </location>
</feature>
<evidence type="ECO:0000313" key="3">
    <source>
        <dbReference type="EMBL" id="ELR5216757.1"/>
    </source>
</evidence>
<gene>
    <name evidence="4" type="ORF">M0K77_001226</name>
    <name evidence="3" type="ORF">M0K77_RS06130</name>
</gene>
<dbReference type="EMBL" id="ABEXCJ050000001">
    <property type="protein sequence ID" value="EMR4588944.1"/>
    <property type="molecule type" value="Genomic_DNA"/>
</dbReference>
<reference evidence="4" key="1">
    <citation type="submission" date="2024-02" db="EMBL/GenBank/DDBJ databases">
        <authorList>
            <consortium name="Clinical and Environmental Microbiology Branch: Whole genome sequencing antimicrobial resistance pathogens in the healthcare setting"/>
        </authorList>
    </citation>
    <scope>NUCLEOTIDE SEQUENCE</scope>
    <source>
        <strain evidence="4">2020QW-00022</strain>
    </source>
</reference>
<dbReference type="RefSeq" id="WP_125892988.1">
    <property type="nucleotide sequence ID" value="NZ_CP096258.1"/>
</dbReference>
<name>A0A3R8W7V9_PRORE</name>
<feature type="region of interest" description="Disordered" evidence="1">
    <location>
        <begin position="27"/>
        <end position="66"/>
    </location>
</feature>
<organism evidence="4">
    <name type="scientific">Providencia rettgeri</name>
    <dbReference type="NCBI Taxonomy" id="587"/>
    <lineage>
        <taxon>Bacteria</taxon>
        <taxon>Pseudomonadati</taxon>
        <taxon>Pseudomonadota</taxon>
        <taxon>Gammaproteobacteria</taxon>
        <taxon>Enterobacterales</taxon>
        <taxon>Morganellaceae</taxon>
        <taxon>Providencia</taxon>
    </lineage>
</organism>
<comment type="caution">
    <text evidence="4">The sequence shown here is derived from an EMBL/GenBank/DDBJ whole genome shotgun (WGS) entry which is preliminary data.</text>
</comment>
<dbReference type="EMBL" id="ABEXCJ040000001">
    <property type="protein sequence ID" value="ELR5216757.1"/>
    <property type="molecule type" value="Genomic_DNA"/>
</dbReference>
<evidence type="ECO:0000256" key="1">
    <source>
        <dbReference type="SAM" id="MobiDB-lite"/>
    </source>
</evidence>
<feature type="compositionally biased region" description="Polar residues" evidence="1">
    <location>
        <begin position="33"/>
        <end position="47"/>
    </location>
</feature>
<proteinExistence type="predicted"/>
<evidence type="ECO:0000256" key="2">
    <source>
        <dbReference type="SAM" id="SignalP"/>
    </source>
</evidence>
<keyword evidence="2" id="KW-0732">Signal</keyword>
<feature type="signal peptide" evidence="2">
    <location>
        <begin position="1"/>
        <end position="21"/>
    </location>
</feature>
<sequence>MKKLLAIATVLSLAVSGAALANTTVKSEPVSPVAQSHQITKSHQVKINSEKKANKGKSAQVSKSTK</sequence>
<feature type="chain" id="PRO_5042366627" evidence="2">
    <location>
        <begin position="22"/>
        <end position="66"/>
    </location>
</feature>
<accession>A0A3R8W7V9</accession>
<dbReference type="AlphaFoldDB" id="A0A3R8W7V9"/>